<accession>A0ABD5RMW5</accession>
<dbReference type="AlphaFoldDB" id="A0ABD5RMW5"/>
<keyword evidence="3" id="KW-1185">Reference proteome</keyword>
<feature type="region of interest" description="Disordered" evidence="1">
    <location>
        <begin position="73"/>
        <end position="96"/>
    </location>
</feature>
<dbReference type="EMBL" id="JBHSQH010000001">
    <property type="protein sequence ID" value="MFC5971702.1"/>
    <property type="molecule type" value="Genomic_DNA"/>
</dbReference>
<organism evidence="2 3">
    <name type="scientific">Halomarina salina</name>
    <dbReference type="NCBI Taxonomy" id="1872699"/>
    <lineage>
        <taxon>Archaea</taxon>
        <taxon>Methanobacteriati</taxon>
        <taxon>Methanobacteriota</taxon>
        <taxon>Stenosarchaea group</taxon>
        <taxon>Halobacteria</taxon>
        <taxon>Halobacteriales</taxon>
        <taxon>Natronomonadaceae</taxon>
        <taxon>Halomarina</taxon>
    </lineage>
</organism>
<gene>
    <name evidence="2" type="ORF">ACFPYI_10195</name>
</gene>
<sequence length="186" mass="18549">MPSTRRRVLAALPCSLALAGCLSGDDAATDGGTSTGQGTSTDGSGLFGPTADLLVYNSTAAPVTVIVRIWPTPGRPTAGRRSTTSKRRTGTVEDARTETAVTLPTGTPPFEETVDLAAGETDDGTPPSGSSVSFEAVAALDERATVAVTVEDGPTGTHLTSGGVGRSDQLSVGVGADGLSFGVVTV</sequence>
<evidence type="ECO:0000256" key="1">
    <source>
        <dbReference type="SAM" id="MobiDB-lite"/>
    </source>
</evidence>
<name>A0ABD5RMW5_9EURY</name>
<evidence type="ECO:0008006" key="4">
    <source>
        <dbReference type="Google" id="ProtNLM"/>
    </source>
</evidence>
<evidence type="ECO:0000313" key="2">
    <source>
        <dbReference type="EMBL" id="MFC5971702.1"/>
    </source>
</evidence>
<dbReference type="PROSITE" id="PS51257">
    <property type="entry name" value="PROKAR_LIPOPROTEIN"/>
    <property type="match status" value="1"/>
</dbReference>
<proteinExistence type="predicted"/>
<dbReference type="Proteomes" id="UP001596099">
    <property type="component" value="Unassembled WGS sequence"/>
</dbReference>
<protein>
    <recommendedName>
        <fullName evidence="4">DUF4382 domain-containing protein</fullName>
    </recommendedName>
</protein>
<reference evidence="2 3" key="1">
    <citation type="journal article" date="2019" name="Int. J. Syst. Evol. Microbiol.">
        <title>The Global Catalogue of Microorganisms (GCM) 10K type strain sequencing project: providing services to taxonomists for standard genome sequencing and annotation.</title>
        <authorList>
            <consortium name="The Broad Institute Genomics Platform"/>
            <consortium name="The Broad Institute Genome Sequencing Center for Infectious Disease"/>
            <person name="Wu L."/>
            <person name="Ma J."/>
        </authorList>
    </citation>
    <scope>NUCLEOTIDE SEQUENCE [LARGE SCALE GENOMIC DNA]</scope>
    <source>
        <strain evidence="2 3">CGMCC 1.12543</strain>
    </source>
</reference>
<comment type="caution">
    <text evidence="2">The sequence shown here is derived from an EMBL/GenBank/DDBJ whole genome shotgun (WGS) entry which is preliminary data.</text>
</comment>
<evidence type="ECO:0000313" key="3">
    <source>
        <dbReference type="Proteomes" id="UP001596099"/>
    </source>
</evidence>
<dbReference type="RefSeq" id="WP_247414589.1">
    <property type="nucleotide sequence ID" value="NZ_JALLGW010000001.1"/>
</dbReference>